<keyword evidence="4" id="KW-1185">Reference proteome</keyword>
<feature type="domain" description="Solute-binding protein family 3/N-terminal" evidence="2">
    <location>
        <begin position="43"/>
        <end position="272"/>
    </location>
</feature>
<evidence type="ECO:0000256" key="1">
    <source>
        <dbReference type="ARBA" id="ARBA00022729"/>
    </source>
</evidence>
<dbReference type="PANTHER" id="PTHR35936:SF6">
    <property type="entry name" value="AMINO ACID ABC TRANSPORTER SUBSTRATE-BINDING PAAT FAMILY PROTEIN"/>
    <property type="match status" value="1"/>
</dbReference>
<evidence type="ECO:0000313" key="3">
    <source>
        <dbReference type="EMBL" id="TDQ81499.1"/>
    </source>
</evidence>
<accession>A0A4R6WPT4</accession>
<name>A0A4R6WPT4_9PROT</name>
<dbReference type="SUPFAM" id="SSF53850">
    <property type="entry name" value="Periplasmic binding protein-like II"/>
    <property type="match status" value="1"/>
</dbReference>
<dbReference type="EMBL" id="SNYW01000009">
    <property type="protein sequence ID" value="TDQ81499.1"/>
    <property type="molecule type" value="Genomic_DNA"/>
</dbReference>
<dbReference type="OrthoDB" id="6192933at2"/>
<dbReference type="Pfam" id="PF00497">
    <property type="entry name" value="SBP_bac_3"/>
    <property type="match status" value="1"/>
</dbReference>
<keyword evidence="1" id="KW-0732">Signal</keyword>
<evidence type="ECO:0000259" key="2">
    <source>
        <dbReference type="SMART" id="SM00062"/>
    </source>
</evidence>
<dbReference type="Proteomes" id="UP000295783">
    <property type="component" value="Unassembled WGS sequence"/>
</dbReference>
<evidence type="ECO:0000313" key="4">
    <source>
        <dbReference type="Proteomes" id="UP000295783"/>
    </source>
</evidence>
<reference evidence="3 4" key="1">
    <citation type="submission" date="2019-03" db="EMBL/GenBank/DDBJ databases">
        <title>Genomic Encyclopedia of Type Strains, Phase III (KMG-III): the genomes of soil and plant-associated and newly described type strains.</title>
        <authorList>
            <person name="Whitman W."/>
        </authorList>
    </citation>
    <scope>NUCLEOTIDE SEQUENCE [LARGE SCALE GENOMIC DNA]</scope>
    <source>
        <strain evidence="3 4">CGMCC 1.7660</strain>
    </source>
</reference>
<dbReference type="Gene3D" id="3.40.190.10">
    <property type="entry name" value="Periplasmic binding protein-like II"/>
    <property type="match status" value="2"/>
</dbReference>
<sequence length="276" mass="30211">MPVTGGFPGRHERLAALAGLFIMSLVLALAARPADSHAAECTRLLVSGNPEYPPYLWRDPAAPDRLIGANAELMALLSEKIGMPVEVRYTGSWARVQEEMRAGRIDLIAGAFLTTPRLGYMDYFIPLIARTRSVVITPEGSDLNYRQWPDLVGHAGVTVINNSFGEAFDRYAKENLDLQEVGKLENALQMVAGGRAEFVIYEDAPARAFAARAGITGLVEAPDAISNENLYLTFSHRSPCNTGEMRGRIAQAMQELTGSEVMGKLIEQAIESWRSQ</sequence>
<gene>
    <name evidence="3" type="ORF">A8950_2567</name>
</gene>
<comment type="caution">
    <text evidence="3">The sequence shown here is derived from an EMBL/GenBank/DDBJ whole genome shotgun (WGS) entry which is preliminary data.</text>
</comment>
<dbReference type="AlphaFoldDB" id="A0A4R6WPT4"/>
<dbReference type="InterPro" id="IPR001638">
    <property type="entry name" value="Solute-binding_3/MltF_N"/>
</dbReference>
<organism evidence="3 4">
    <name type="scientific">Dongia mobilis</name>
    <dbReference type="NCBI Taxonomy" id="578943"/>
    <lineage>
        <taxon>Bacteria</taxon>
        <taxon>Pseudomonadati</taxon>
        <taxon>Pseudomonadota</taxon>
        <taxon>Alphaproteobacteria</taxon>
        <taxon>Rhodospirillales</taxon>
        <taxon>Dongiaceae</taxon>
        <taxon>Dongia</taxon>
    </lineage>
</organism>
<dbReference type="SMART" id="SM00062">
    <property type="entry name" value="PBPb"/>
    <property type="match status" value="1"/>
</dbReference>
<dbReference type="PANTHER" id="PTHR35936">
    <property type="entry name" value="MEMBRANE-BOUND LYTIC MUREIN TRANSGLYCOSYLASE F"/>
    <property type="match status" value="1"/>
</dbReference>
<proteinExistence type="predicted"/>
<protein>
    <submittedName>
        <fullName evidence="3">Amino acid ABC transporter substrate-binding protein (PAAT family)</fullName>
    </submittedName>
</protein>